<dbReference type="Pfam" id="PF12859">
    <property type="entry name" value="ANAPC1"/>
    <property type="match status" value="1"/>
</dbReference>
<dbReference type="Pfam" id="PF20518">
    <property type="entry name" value="Apc1_MidN"/>
    <property type="match status" value="1"/>
</dbReference>
<dbReference type="EMBL" id="CAWUOM010000072">
    <property type="protein sequence ID" value="CAK7270437.1"/>
    <property type="molecule type" value="Genomic_DNA"/>
</dbReference>
<dbReference type="Proteomes" id="UP001642501">
    <property type="component" value="Unassembled WGS sequence"/>
</dbReference>
<keyword evidence="2" id="KW-0132">Cell division</keyword>
<evidence type="ECO:0000313" key="8">
    <source>
        <dbReference type="EMBL" id="CAK7270437.1"/>
    </source>
</evidence>
<dbReference type="PANTHER" id="PTHR12827">
    <property type="entry name" value="MEIOTIC CHECKPOINT REGULATOR TSG24 FAMILY MEMBER"/>
    <property type="match status" value="1"/>
</dbReference>
<evidence type="ECO:0000259" key="7">
    <source>
        <dbReference type="Pfam" id="PF20518"/>
    </source>
</evidence>
<dbReference type="PANTHER" id="PTHR12827:SF3">
    <property type="entry name" value="ANAPHASE-PROMOTING COMPLEX SUBUNIT 1"/>
    <property type="match status" value="1"/>
</dbReference>
<comment type="caution">
    <text evidence="8">The sequence shown here is derived from an EMBL/GenBank/DDBJ whole genome shotgun (WGS) entry which is preliminary data.</text>
</comment>
<keyword evidence="9" id="KW-1185">Reference proteome</keyword>
<dbReference type="InterPro" id="IPR011989">
    <property type="entry name" value="ARM-like"/>
</dbReference>
<evidence type="ECO:0000313" key="9">
    <source>
        <dbReference type="Proteomes" id="UP001642501"/>
    </source>
</evidence>
<name>A0ABP0DTY0_9PEZI</name>
<sequence length="1966" mass="217932">MASVTSLGVHEPAGLRFAIAESLLPPNPAPELYEWKTFSDTNGDDELLITATTIIWSRGGEVGRCLRFNMENEPISTALLAYFPTSEDDVHPTEGEAANGYFTTNEARTRKKRESPSLAKSLVVFLKTQAHVYTFSGGDHVLHMPFEVDTAIAAPCGVIIQRKSKADTTVPVAIKFPRAPPNSFLSAQILPTSSTNSATPMGASVSQFSTASLGKPRQLPSRLGSTLETVWSTPFEAGGDLGWPRLVCLTDPMSEIGLIVTQPENPGKERYPRTGSSRTPFLDPAEEILHVESIQQGCKPIKTGRGNSNSPRNDLILAVTVNRETSTYNVWRMMYVDDENQSSLSRRKTKTQDSTQRNANRRRSSAAPGLTSGVTTPHHASFRESLGASFPKKRTRKSGRLEKSMDKGDTAALEKALSIEANRAADISRRQSRRVSSLLARADLSASHERPLFTEQPAISSATGRRVDSHGSLRARTSGANLPFSQTLNSLQEAPVDNVLEGLRLGGDFDGFHNMGLDDPEFDGLTKEMIFTKIHSMSMDATNLRYSLSSKPAAKLCKVFIIVGTPYSVDEQNRNYLLVCIQDAIDKRLQLLTLHIQMREDGSNTSITWGQHRRAQNVADSCLINDGDQSMIFILSEGDQGQRQLSIQAPWSELTTIAMPPLSSHNRNMYAAKDTNDIFQSITAGTFGVSITGLCRPRGKGVVDVVSERGCSYQVQIQLEPRSLRVRQVLKVLRSILPASHAEKMVLGWWHIMQWLATLPNVDGKNREWTALTIELFVVFLAALHPDFASSFTSQTRESADRQTVSSATPLWAKSNAWNWISDEAFCVPRQEEMYDSCAINTAMAENIRLAEAFMATEAGHHAVSQSGYLPTAACVSDGARKKALWGIAMALHLFLEEDKLDTMAAKSGSVTSTDLKAVAHQLYLWLDWLSFAALYTLELPGAALQNTKTPSLGIPEPKTIPNILDWVRLRLTSTHTDMFPALQDIHLVLSQQNCRDASRGDALWSEITPRTIIFRHFFEQASVTDSSARVVEIMHSCGMNLKILDSLPEGMSTPFYDAIMRCQQRPPEHWTKELYEFVGRGDMNTVLKTDSQTALGVQSQLALHKIPSHHSQDVDDAKDGMALQAAEEPESEERQVIIQALFRDDKRLIEAQNLLSSSKPRTVRLDPQAEWSEPEYLERQKDLVTVFATSTLATSAGRGMLNYGFRFPLLTQKFNIQGFNLTCIVQPAKVSVGVDKALFTEDKVNWAFFHQGVAYGLAISARAKGIDTSWIVFNRPGTDLSHRHAGFLLALGLNGHLKSVAKWVAFKYLTPKHMMTSIGLLLGLAVSHLGTMDSLITRLLSVHVTRMLPRGAAELNLSHQIQTTGIMGIGLLYYNSQHRRMSEIMLSEICYLDDEDEENPLRNEGYRLAAAFALGFINLGHGIDRKGLLDMQVTEQLLSLASFAKKVELVNILDRSAAAATIAIALIYMKSEDHVVARKIDIPDAVLQFDYVRPDILLLRTLAKNLILWSQIEATFEWIRRSLPPAYRQWYLLMHVEILSSTELPLYSIVAGLCFAAALRFAGSGNTLVRNLLVYYLDRFRHIAQTLPATTFDAQLARGSARMCLDLLALSCATVMAGTGDLVVLRRLRAFYGTDEPQMNFGSHLAVRMAIGALFLGSGTTTFGNSNLAVASLLVAFYPIFPKSIQDNGSHLQAFRHFWVLATEPRCLVTKDLATGQPISVPIFVHLRPTALSLTAKAPSARESSSESSDNTILRKQTPCLLPPLDDILTIRTDASSQGFWDLEVPFAKDPSLKRTFQNNQNLYLRRRPAQDSAFVMTLQALASTRTGSRDSSADRDPVAWLLSLDVFKNLSRAERALILNSSGTPSARHALDSILTLEAGLNTTWGRNWLLDLRLLFEWADQRRQLRKKDIQSHNTKQIDSKEKTGIALPPLSRADGKEDWWISDKAIDLLKGKVWAIGQDDED</sequence>
<feature type="compositionally biased region" description="Basic and acidic residues" evidence="5">
    <location>
        <begin position="399"/>
        <end position="409"/>
    </location>
</feature>
<gene>
    <name evidence="8" type="primary">APC1</name>
    <name evidence="8" type="ORF">SEPCBS57363_004103</name>
</gene>
<evidence type="ECO:0000256" key="5">
    <source>
        <dbReference type="SAM" id="MobiDB-lite"/>
    </source>
</evidence>
<dbReference type="InterPro" id="IPR046794">
    <property type="entry name" value="Apc1_MidN"/>
</dbReference>
<feature type="region of interest" description="Disordered" evidence="5">
    <location>
        <begin position="451"/>
        <end position="474"/>
    </location>
</feature>
<protein>
    <submittedName>
        <fullName evidence="8">Anaphase-promoting complex subunit 1</fullName>
    </submittedName>
</protein>
<evidence type="ECO:0000256" key="4">
    <source>
        <dbReference type="ARBA" id="ARBA00023306"/>
    </source>
</evidence>
<dbReference type="InterPro" id="IPR049255">
    <property type="entry name" value="Apc1_N"/>
</dbReference>
<proteinExistence type="inferred from homology"/>
<dbReference type="InterPro" id="IPR024990">
    <property type="entry name" value="Apc1"/>
</dbReference>
<feature type="domain" description="Anaphase-promoting complex subunit 1 middle" evidence="7">
    <location>
        <begin position="1013"/>
        <end position="1084"/>
    </location>
</feature>
<evidence type="ECO:0000256" key="3">
    <source>
        <dbReference type="ARBA" id="ARBA00022776"/>
    </source>
</evidence>
<evidence type="ECO:0000256" key="1">
    <source>
        <dbReference type="ARBA" id="ARBA00010547"/>
    </source>
</evidence>
<evidence type="ECO:0000256" key="2">
    <source>
        <dbReference type="ARBA" id="ARBA00022618"/>
    </source>
</evidence>
<keyword evidence="3" id="KW-0498">Mitosis</keyword>
<feature type="domain" description="Anaphase-promoting complex subunit 1 N-terminal" evidence="6">
    <location>
        <begin position="30"/>
        <end position="776"/>
    </location>
</feature>
<accession>A0ABP0DTY0</accession>
<evidence type="ECO:0000259" key="6">
    <source>
        <dbReference type="Pfam" id="PF12859"/>
    </source>
</evidence>
<feature type="region of interest" description="Disordered" evidence="5">
    <location>
        <begin position="340"/>
        <end position="410"/>
    </location>
</feature>
<keyword evidence="4" id="KW-0131">Cell cycle</keyword>
<reference evidence="8 9" key="1">
    <citation type="submission" date="2024-01" db="EMBL/GenBank/DDBJ databases">
        <authorList>
            <person name="Allen C."/>
            <person name="Tagirdzhanova G."/>
        </authorList>
    </citation>
    <scope>NUCLEOTIDE SEQUENCE [LARGE SCALE GENOMIC DNA]</scope>
    <source>
        <strain evidence="8 9">CBS 573.63</strain>
    </source>
</reference>
<dbReference type="Gene3D" id="1.25.10.10">
    <property type="entry name" value="Leucine-rich Repeat Variant"/>
    <property type="match status" value="1"/>
</dbReference>
<comment type="similarity">
    <text evidence="1">Belongs to the APC1 family.</text>
</comment>
<organism evidence="8 9">
    <name type="scientific">Sporothrix epigloea</name>
    <dbReference type="NCBI Taxonomy" id="1892477"/>
    <lineage>
        <taxon>Eukaryota</taxon>
        <taxon>Fungi</taxon>
        <taxon>Dikarya</taxon>
        <taxon>Ascomycota</taxon>
        <taxon>Pezizomycotina</taxon>
        <taxon>Sordariomycetes</taxon>
        <taxon>Sordariomycetidae</taxon>
        <taxon>Ophiostomatales</taxon>
        <taxon>Ophiostomataceae</taxon>
        <taxon>Sporothrix</taxon>
    </lineage>
</organism>